<name>A0AAV9JLI0_9PEZI</name>
<proteinExistence type="inferred from homology"/>
<dbReference type="Pfam" id="PF12009">
    <property type="entry name" value="Telomerase_RBD"/>
    <property type="match status" value="1"/>
</dbReference>
<dbReference type="Pfam" id="PF00078">
    <property type="entry name" value="RVT_1"/>
    <property type="match status" value="1"/>
</dbReference>
<evidence type="ECO:0000256" key="6">
    <source>
        <dbReference type="ARBA" id="ARBA00022695"/>
    </source>
</evidence>
<evidence type="ECO:0000259" key="14">
    <source>
        <dbReference type="PROSITE" id="PS50878"/>
    </source>
</evidence>
<evidence type="ECO:0000256" key="12">
    <source>
        <dbReference type="ARBA" id="ARBA00048173"/>
    </source>
</evidence>
<keyword evidence="7 13" id="KW-0479">Metal-binding</keyword>
<keyword evidence="8 13" id="KW-0460">Magnesium</keyword>
<dbReference type="GO" id="GO:0046872">
    <property type="term" value="F:metal ion binding"/>
    <property type="evidence" value="ECO:0007669"/>
    <property type="project" value="UniProtKB-KW"/>
</dbReference>
<dbReference type="InterPro" id="IPR049139">
    <property type="entry name" value="TERT_C"/>
</dbReference>
<evidence type="ECO:0000256" key="3">
    <source>
        <dbReference type="ARBA" id="ARBA00016182"/>
    </source>
</evidence>
<comment type="caution">
    <text evidence="15">The sequence shown here is derived from an EMBL/GenBank/DDBJ whole genome shotgun (WGS) entry which is preliminary data.</text>
</comment>
<dbReference type="CDD" id="cd01648">
    <property type="entry name" value="TERT"/>
    <property type="match status" value="1"/>
</dbReference>
<sequence length="1023" mass="115356">MKRKRKCSSAADANKKLKLDHADTSGATLPLLRQYYPRVLTLRHYFLTRLSKASKKRRRRVLHYGLQQQGPGEVSVDPAVTRLLDATIVGTFNQVDVSDLESIDRDITVFTQQVSDDSTTTISPTQGALKQSEIVDFVVWQLFRRNPGNRKPAHILCHGYQRTANNGAELEIVAGIPGIYSSCHNSHVQTLKEQPWTALPAILGSGAERIICDLLLDCCTFIPVGQSSNLNQLSGTPMCELKPLKPQPRVQQDIVGSEDVAEGTTSEACKDRGSSSIRFVRHRMLYARPSLTTKGKPRFGLAHSHVLDRLQMADDVSETKHVMKYIFPRQFGLHNVFASDIDPKETAQPFKDYAAREKEIIRSELRQRSKRGGKNQLQLQAKASHLPRRLRGKPFELVQRIRKRHARCAYHALLQHHCPPRQNADVVAHGSTHYASSTAEVSAFCRAAISKIFPSELWGSGDVAHANSSIVLQSIDRFVRLRRYESMTLHDVLQPMKIRGAQWLAAPNTDPTAKLSNTDFAKRKELMAELLYYLFDSFLIPLIRGTFHVTESNVHRNQLFYFRHDVWKAMSEPALTLLKDTMLEECNAVTVKKMLATRALGVSHVRLLPKEQGMRPIINLRRRVQKLQRGELVLGRSTNSVLTPAFSVLNYEKNANPHMLGSALFSVDDIFPRLQAFRQSLCEQGHGSAPLYFAKVDVQSCFDTIPQKRLMTLAKTVLGADKYSVARFARAKLLGGHDEGTPGFGMKPCWKFLTKATGDDKPFSFDIEAENDTAEGRSRTVYVDGVLQKGERRATILGLLEEHIEHNLIRVGKRFYRQKEGIPQGSIVSSLLCSFMYAELERVVLGFLQDGQSLLLRLIDDFLVVSTKREVAERFMRVMHGGVPEFGVRVKAEKSRANFDIEIQGERIARLSESAEFPYCGNAINTVTLDISKDHERRRNSNLADAVTVEYSKLPGQTFYRKTLNALKLQMHAMLLSTNYNSLQTVLSNLYHSFSEVAQKTHHYMRSLPSEKQPGDALVINAY</sequence>
<dbReference type="GO" id="GO:0000781">
    <property type="term" value="C:chromosome, telomeric region"/>
    <property type="evidence" value="ECO:0007669"/>
    <property type="project" value="UniProtKB-SubCell"/>
</dbReference>
<feature type="domain" description="Reverse transcriptase" evidence="14">
    <location>
        <begin position="589"/>
        <end position="924"/>
    </location>
</feature>
<evidence type="ECO:0000256" key="9">
    <source>
        <dbReference type="ARBA" id="ARBA00022895"/>
    </source>
</evidence>
<dbReference type="InterPro" id="IPR003545">
    <property type="entry name" value="Telomerase_RT"/>
</dbReference>
<dbReference type="SMART" id="SM00975">
    <property type="entry name" value="Telomerase_RBD"/>
    <property type="match status" value="1"/>
</dbReference>
<dbReference type="GO" id="GO:0070034">
    <property type="term" value="F:telomerase RNA binding"/>
    <property type="evidence" value="ECO:0007669"/>
    <property type="project" value="TreeGrafter"/>
</dbReference>
<evidence type="ECO:0000256" key="4">
    <source>
        <dbReference type="ARBA" id="ARBA00022454"/>
    </source>
</evidence>
<evidence type="ECO:0000256" key="7">
    <source>
        <dbReference type="ARBA" id="ARBA00022723"/>
    </source>
</evidence>
<dbReference type="GO" id="GO:0042162">
    <property type="term" value="F:telomeric DNA binding"/>
    <property type="evidence" value="ECO:0007669"/>
    <property type="project" value="TreeGrafter"/>
</dbReference>
<organism evidence="15 16">
    <name type="scientific">Oleoguttula mirabilis</name>
    <dbReference type="NCBI Taxonomy" id="1507867"/>
    <lineage>
        <taxon>Eukaryota</taxon>
        <taxon>Fungi</taxon>
        <taxon>Dikarya</taxon>
        <taxon>Ascomycota</taxon>
        <taxon>Pezizomycotina</taxon>
        <taxon>Dothideomycetes</taxon>
        <taxon>Dothideomycetidae</taxon>
        <taxon>Mycosphaerellales</taxon>
        <taxon>Teratosphaeriaceae</taxon>
        <taxon>Oleoguttula</taxon>
    </lineage>
</organism>
<keyword evidence="9 13" id="KW-0779">Telomere</keyword>
<evidence type="ECO:0000256" key="5">
    <source>
        <dbReference type="ARBA" id="ARBA00022679"/>
    </source>
</evidence>
<protein>
    <recommendedName>
        <fullName evidence="3 13">Telomerase reverse transcriptase</fullName>
        <ecNumber evidence="2 13">2.7.7.49</ecNumber>
    </recommendedName>
    <alternativeName>
        <fullName evidence="13">Telomerase catalytic subunit</fullName>
    </alternativeName>
</protein>
<dbReference type="PANTHER" id="PTHR12066">
    <property type="entry name" value="TELOMERASE REVERSE TRANSCRIPTASE"/>
    <property type="match status" value="1"/>
</dbReference>
<keyword evidence="11 13" id="KW-0539">Nucleus</keyword>
<keyword evidence="16" id="KW-1185">Reference proteome</keyword>
<dbReference type="PANTHER" id="PTHR12066:SF0">
    <property type="entry name" value="TELOMERASE REVERSE TRANSCRIPTASE"/>
    <property type="match status" value="1"/>
</dbReference>
<evidence type="ECO:0000256" key="13">
    <source>
        <dbReference type="RuleBase" id="RU365061"/>
    </source>
</evidence>
<keyword evidence="4 13" id="KW-0158">Chromosome</keyword>
<dbReference type="InterPro" id="IPR000477">
    <property type="entry name" value="RT_dom"/>
</dbReference>
<dbReference type="AlphaFoldDB" id="A0AAV9JLI0"/>
<dbReference type="GO" id="GO:0007004">
    <property type="term" value="P:telomere maintenance via telomerase"/>
    <property type="evidence" value="ECO:0007669"/>
    <property type="project" value="TreeGrafter"/>
</dbReference>
<dbReference type="Proteomes" id="UP001324427">
    <property type="component" value="Unassembled WGS sequence"/>
</dbReference>
<dbReference type="GO" id="GO:0003720">
    <property type="term" value="F:telomerase activity"/>
    <property type="evidence" value="ECO:0007669"/>
    <property type="project" value="InterPro"/>
</dbReference>
<dbReference type="Gene3D" id="1.10.132.70">
    <property type="match status" value="1"/>
</dbReference>
<dbReference type="EMBL" id="JAVFHQ010000016">
    <property type="protein sequence ID" value="KAK4546134.1"/>
    <property type="molecule type" value="Genomic_DNA"/>
</dbReference>
<dbReference type="Pfam" id="PF21399">
    <property type="entry name" value="TERT_C"/>
    <property type="match status" value="1"/>
</dbReference>
<comment type="catalytic activity">
    <reaction evidence="12 13">
        <text>DNA(n) + a 2'-deoxyribonucleoside 5'-triphosphate = DNA(n+1) + diphosphate</text>
        <dbReference type="Rhea" id="RHEA:22508"/>
        <dbReference type="Rhea" id="RHEA-COMP:17339"/>
        <dbReference type="Rhea" id="RHEA-COMP:17340"/>
        <dbReference type="ChEBI" id="CHEBI:33019"/>
        <dbReference type="ChEBI" id="CHEBI:61560"/>
        <dbReference type="ChEBI" id="CHEBI:173112"/>
        <dbReference type="EC" id="2.7.7.49"/>
    </reaction>
</comment>
<dbReference type="GO" id="GO:0000333">
    <property type="term" value="C:telomerase catalytic core complex"/>
    <property type="evidence" value="ECO:0007669"/>
    <property type="project" value="TreeGrafter"/>
</dbReference>
<comment type="subcellular location">
    <subcellularLocation>
        <location evidence="13">Nucleus</location>
    </subcellularLocation>
    <subcellularLocation>
        <location evidence="13">Chromosome</location>
        <location evidence="13">Telomere</location>
    </subcellularLocation>
</comment>
<dbReference type="PROSITE" id="PS50878">
    <property type="entry name" value="RT_POL"/>
    <property type="match status" value="1"/>
</dbReference>
<keyword evidence="6 13" id="KW-0548">Nucleotidyltransferase</keyword>
<evidence type="ECO:0000256" key="2">
    <source>
        <dbReference type="ARBA" id="ARBA00012493"/>
    </source>
</evidence>
<evidence type="ECO:0000313" key="15">
    <source>
        <dbReference type="EMBL" id="KAK4546134.1"/>
    </source>
</evidence>
<dbReference type="Gene3D" id="1.10.357.90">
    <property type="match status" value="1"/>
</dbReference>
<evidence type="ECO:0000256" key="10">
    <source>
        <dbReference type="ARBA" id="ARBA00022918"/>
    </source>
</evidence>
<accession>A0AAV9JLI0</accession>
<dbReference type="InterPro" id="IPR021891">
    <property type="entry name" value="Telomerase_RBD"/>
</dbReference>
<evidence type="ECO:0000256" key="8">
    <source>
        <dbReference type="ARBA" id="ARBA00022842"/>
    </source>
</evidence>
<keyword evidence="5 13" id="KW-0808">Transferase</keyword>
<reference evidence="15 16" key="1">
    <citation type="submission" date="2021-11" db="EMBL/GenBank/DDBJ databases">
        <title>Black yeast isolated from Biological Soil Crust.</title>
        <authorList>
            <person name="Kurbessoian T."/>
        </authorList>
    </citation>
    <scope>NUCLEOTIDE SEQUENCE [LARGE SCALE GENOMIC DNA]</scope>
    <source>
        <strain evidence="15 16">CCFEE 5522</strain>
    </source>
</reference>
<comment type="similarity">
    <text evidence="1 13">Belongs to the reverse transcriptase family. Telomerase subfamily.</text>
</comment>
<dbReference type="Gene3D" id="3.30.70.2630">
    <property type="match status" value="1"/>
</dbReference>
<evidence type="ECO:0000313" key="16">
    <source>
        <dbReference type="Proteomes" id="UP001324427"/>
    </source>
</evidence>
<keyword evidence="10 13" id="KW-0695">RNA-directed DNA polymerase</keyword>
<evidence type="ECO:0000256" key="1">
    <source>
        <dbReference type="ARBA" id="ARBA00008001"/>
    </source>
</evidence>
<dbReference type="EC" id="2.7.7.49" evidence="2 13"/>
<evidence type="ECO:0000256" key="11">
    <source>
        <dbReference type="ARBA" id="ARBA00023242"/>
    </source>
</evidence>
<gene>
    <name evidence="15" type="ORF">LTR36_002271</name>
</gene>
<dbReference type="PRINTS" id="PR01365">
    <property type="entry name" value="TELOMERASERT"/>
</dbReference>
<comment type="function">
    <text evidence="13">Telomerase is a ribonucleoprotein enzyme essential for the replication of chromosome termini in most eukaryotes. It elongates telomeres. It is a reverse transcriptase that adds simple sequence repeats to chromosome ends by copying a template sequence within the RNA component of the enzyme.</text>
</comment>